<sequence>MGEKLLLDRFSEHNWRFGGADHMGLLSNMKGERCDKFMGIDLSVKPAEDSTASGDDNNKTVKEFFPREGGTGGLSFRLLSVDNDNDGNSKEDQDQTQQLMISHPSAAAVKNPDRPDKDVLTGLKLVTVQGNTASDRSTVEDCVSPINSPESSDPDETDPDPKAEMGMLQRELSRMNEENQKLRFMLNHITNNYATLQGHLTSLMQQSDHKAREKNEEEEMKIPVNGSTGEFDEAAQDKTPIQRQFLEIREPSIPTGADAHEDSHMSEGRRLPKEHDQEDSKAFRTLNHADNKKRNHESTLRGDESPDRTASPDHSLNSSHENDCTATRDGSSLEKRPPGWVPNKMQKIVDQTEATIRKARVSVRARTESPMISDGCQWRKYGQKMAKGNPCPRAYYRCTMSPGCPVRKQVQRLAEDRSILITTYEGNHNHPLPPAATAMASTTSAAASMLLSGSTTASDNVGLNAAAAASIMAGALMPCATNSAASISASAPFPTITLDLTQNPNQLPPGHMGFQPRQLAGLQALPFGGGMAIPTQQFPAGTYGQPIYGSSNNHHSMFAPLQGQQRVPVPVPVPPMMQVPNSAGVTTANPLRFNPNGVQQQQPQPQQQRQPSLVETVTAATAAITADPNFTAALAAAITSILNNNNVNANSNGNHPQQPTPNGPHHARNEQQQ</sequence>
<evidence type="ECO:0000256" key="1">
    <source>
        <dbReference type="ARBA" id="ARBA00004123"/>
    </source>
</evidence>
<feature type="compositionally biased region" description="Low complexity" evidence="6">
    <location>
        <begin position="599"/>
        <end position="612"/>
    </location>
</feature>
<evidence type="ECO:0000256" key="4">
    <source>
        <dbReference type="ARBA" id="ARBA00023163"/>
    </source>
</evidence>
<dbReference type="InterPro" id="IPR003657">
    <property type="entry name" value="WRKY_dom"/>
</dbReference>
<feature type="compositionally biased region" description="Polar residues" evidence="6">
    <location>
        <begin position="312"/>
        <end position="330"/>
    </location>
</feature>
<feature type="region of interest" description="Disordered" evidence="6">
    <location>
        <begin position="248"/>
        <end position="344"/>
    </location>
</feature>
<evidence type="ECO:0000256" key="6">
    <source>
        <dbReference type="SAM" id="MobiDB-lite"/>
    </source>
</evidence>
<dbReference type="PROSITE" id="PS50811">
    <property type="entry name" value="WRKY"/>
    <property type="match status" value="1"/>
</dbReference>
<evidence type="ECO:0000256" key="5">
    <source>
        <dbReference type="ARBA" id="ARBA00023242"/>
    </source>
</evidence>
<evidence type="ECO:0000259" key="7">
    <source>
        <dbReference type="PROSITE" id="PS50811"/>
    </source>
</evidence>
<dbReference type="Gene3D" id="2.20.25.80">
    <property type="entry name" value="WRKY domain"/>
    <property type="match status" value="1"/>
</dbReference>
<dbReference type="GO" id="GO:0005634">
    <property type="term" value="C:nucleus"/>
    <property type="evidence" value="ECO:0007669"/>
    <property type="project" value="UniProtKB-SubCell"/>
</dbReference>
<evidence type="ECO:0000313" key="8">
    <source>
        <dbReference type="EMBL" id="JAG97794.1"/>
    </source>
</evidence>
<keyword evidence="2" id="KW-0805">Transcription regulation</keyword>
<dbReference type="PANTHER" id="PTHR31429">
    <property type="entry name" value="WRKY TRANSCRIPTION FACTOR 36-RELATED"/>
    <property type="match status" value="1"/>
</dbReference>
<feature type="compositionally biased region" description="Basic and acidic residues" evidence="6">
    <location>
        <begin position="258"/>
        <end position="311"/>
    </location>
</feature>
<dbReference type="GO" id="GO:0003700">
    <property type="term" value="F:DNA-binding transcription factor activity"/>
    <property type="evidence" value="ECO:0007669"/>
    <property type="project" value="InterPro"/>
</dbReference>
<keyword evidence="3" id="KW-0238">DNA-binding</keyword>
<feature type="region of interest" description="Disordered" evidence="6">
    <location>
        <begin position="131"/>
        <end position="163"/>
    </location>
</feature>
<feature type="region of interest" description="Disordered" evidence="6">
    <location>
        <begin position="205"/>
        <end position="236"/>
    </location>
</feature>
<dbReference type="EMBL" id="GCKF01031310">
    <property type="protein sequence ID" value="JAG97794.1"/>
    <property type="molecule type" value="Transcribed_RNA"/>
</dbReference>
<dbReference type="InterPro" id="IPR036576">
    <property type="entry name" value="WRKY_dom_sf"/>
</dbReference>
<proteinExistence type="predicted"/>
<feature type="region of interest" description="Disordered" evidence="6">
    <location>
        <begin position="47"/>
        <end position="97"/>
    </location>
</feature>
<dbReference type="PANTHER" id="PTHR31429:SF106">
    <property type="entry name" value="WRKY TRANSCRIPTION FACTOR 31-RELATED"/>
    <property type="match status" value="1"/>
</dbReference>
<evidence type="ECO:0000256" key="2">
    <source>
        <dbReference type="ARBA" id="ARBA00023015"/>
    </source>
</evidence>
<comment type="subcellular location">
    <subcellularLocation>
        <location evidence="1">Nucleus</location>
    </subcellularLocation>
</comment>
<dbReference type="SMART" id="SM00774">
    <property type="entry name" value="WRKY"/>
    <property type="match status" value="1"/>
</dbReference>
<dbReference type="InterPro" id="IPR044810">
    <property type="entry name" value="WRKY_plant"/>
</dbReference>
<dbReference type="Pfam" id="PF03106">
    <property type="entry name" value="WRKY"/>
    <property type="match status" value="1"/>
</dbReference>
<protein>
    <recommendedName>
        <fullName evidence="7">WRKY domain-containing protein</fullName>
    </recommendedName>
</protein>
<keyword evidence="4" id="KW-0804">Transcription</keyword>
<name>A0A0D6R4Q0_ARACU</name>
<dbReference type="FunFam" id="2.20.25.80:FF:000002">
    <property type="entry name" value="probable WRKY transcription factor 31"/>
    <property type="match status" value="1"/>
</dbReference>
<dbReference type="SUPFAM" id="SSF118290">
    <property type="entry name" value="WRKY DNA-binding domain"/>
    <property type="match status" value="1"/>
</dbReference>
<feature type="region of interest" description="Disordered" evidence="6">
    <location>
        <begin position="581"/>
        <end position="612"/>
    </location>
</feature>
<accession>A0A0D6R4Q0</accession>
<organism evidence="8">
    <name type="scientific">Araucaria cunninghamii</name>
    <name type="common">Hoop pine</name>
    <name type="synonym">Moreton Bay pine</name>
    <dbReference type="NCBI Taxonomy" id="56994"/>
    <lineage>
        <taxon>Eukaryota</taxon>
        <taxon>Viridiplantae</taxon>
        <taxon>Streptophyta</taxon>
        <taxon>Embryophyta</taxon>
        <taxon>Tracheophyta</taxon>
        <taxon>Spermatophyta</taxon>
        <taxon>Pinopsida</taxon>
        <taxon>Pinidae</taxon>
        <taxon>Conifers II</taxon>
        <taxon>Araucariales</taxon>
        <taxon>Araucariaceae</taxon>
        <taxon>Araucaria</taxon>
    </lineage>
</organism>
<dbReference type="GO" id="GO:0043565">
    <property type="term" value="F:sequence-specific DNA binding"/>
    <property type="evidence" value="ECO:0007669"/>
    <property type="project" value="InterPro"/>
</dbReference>
<dbReference type="AlphaFoldDB" id="A0A0D6R4Q0"/>
<feature type="region of interest" description="Disordered" evidence="6">
    <location>
        <begin position="647"/>
        <end position="673"/>
    </location>
</feature>
<evidence type="ECO:0000256" key="3">
    <source>
        <dbReference type="ARBA" id="ARBA00023125"/>
    </source>
</evidence>
<keyword evidence="5" id="KW-0539">Nucleus</keyword>
<feature type="compositionally biased region" description="Basic and acidic residues" evidence="6">
    <location>
        <begin position="56"/>
        <end position="66"/>
    </location>
</feature>
<reference evidence="8" key="1">
    <citation type="submission" date="2015-03" db="EMBL/GenBank/DDBJ databases">
        <title>A transcriptome of Araucaria cunninghamii, an australian fine timber species.</title>
        <authorList>
            <person name="Jing Yi C.J.Y."/>
            <person name="Yin San L.Y.S."/>
            <person name="Abdul Karim S.S."/>
            <person name="Wan Azmi N.N."/>
            <person name="Hercus R.R."/>
            <person name="Croft L.L."/>
        </authorList>
    </citation>
    <scope>NUCLEOTIDE SEQUENCE</scope>
    <source>
        <strain evidence="8">MI0301</strain>
        <tissue evidence="8">Leaf</tissue>
    </source>
</reference>
<feature type="domain" description="WRKY" evidence="7">
    <location>
        <begin position="367"/>
        <end position="433"/>
    </location>
</feature>